<protein>
    <submittedName>
        <fullName evidence="7">Upstream transcription factor 1</fullName>
    </submittedName>
</protein>
<proteinExistence type="predicted"/>
<reference evidence="7" key="1">
    <citation type="submission" date="2019-05" db="EMBL/GenBank/DDBJ databases">
        <title>Annotation for the trematode Fasciolopsis buski.</title>
        <authorList>
            <person name="Choi Y.-J."/>
        </authorList>
    </citation>
    <scope>NUCLEOTIDE SEQUENCE</scope>
    <source>
        <strain evidence="7">HT</strain>
        <tissue evidence="7">Whole worm</tissue>
    </source>
</reference>
<evidence type="ECO:0000256" key="3">
    <source>
        <dbReference type="ARBA" id="ARBA00023163"/>
    </source>
</evidence>
<feature type="compositionally biased region" description="Polar residues" evidence="5">
    <location>
        <begin position="323"/>
        <end position="335"/>
    </location>
</feature>
<sequence length="1149" mass="116830">MSVLPRLLRTMTNGSCRDPVNTSISSNGTVSNVAPASSLGTNPSTTSAEVDNGTLAAAAAAASAVVASGNPDTDSSSSSSSSASSFISPLSSGSSSSSLISFLSPGGQLGPVASAVAAAAALSAPTNTATLTANNSHNPNTDHNQTNGLTTSVSGHNSGHDAPESSGLVTLAKASSLIEQEWLARAAFASSASSTEEVNHTMSTISTSCVNAVTTKTTTNTTSVPVPNSTSPPANDLITLSVEHGNSDPGGSASPPLLFKTLTSAHSPQTQGSGSTTTTPVTRAVLDFHSFAAFIRETQKQCSSRSTPTTPLELPLNSVFPASGTTTASEQNQTTPPCPRESRPCSPPRLTYSSTPVTTSSAEALSPAQPAAHSVPSETLLIADAISSDGHSLTVDSASGSSQTPTAFISLQPAAGSILSSSDLQQLMASGEFMSSAARQTLLGQSPDGSTRQLYLLVPSDCPVIMSRASANQPGSTTLTSASSPLLNSTSAPILEAISPGVEPDESCDSLPPTLPHNHVTAVTNTSQSVHVALPAQLAGAVLAPMSSATTTALSTLIAGLEVRSQPSQQSRYTNTATTPVTWSTNTDRTNVQTTDSVLQNSSRVRLPLNIPGVTISESGHLLSTDQASGYSNASTINGVSSLLGAIKSDPDMYTPNGHPYASLVEDVTRFRSYPTYVQSGAHQVPIASIRAAPIPAASSNGTTNTVFFQPDLSASLLLPPTQSTLISTAVTTGGPAAGGDATGVITNSANGNGNTGNSNGSSGHLIQSNALSRTNPAFQTVVGVTASSAASSGASSIASVATASPSTLIASSGKTNGQLDDCRRSMTGTLLSAAAAAVVASAASTAAPTGSSHADPGPTTFLEHLNPESKDMRRRVSHNEVERRRRDRINTWISELYKLLPPDEQAKSQYQSKGVVLKRVCEYFQNVDSMLKAANAAVEQTRVENGLLRQRVHDLEQENQLLSASLQLGAAAAAVRLRHRQPRTAGILHSDETVVNGAPGMESVATLKDSVDPTVGSAEYPAAVTVFTVGTNADYGNPSANTGNSGTGSCTGTHATNYTQAPPLAAVPLSTNPGTGFTASNTNNTGTVVPNPTSTSPVCTGTAATAVFVSTPGAGTGPVLLNPNTGRPTTLTLPSLDMVANHSDTRTD</sequence>
<evidence type="ECO:0000313" key="7">
    <source>
        <dbReference type="EMBL" id="KAA0188471.1"/>
    </source>
</evidence>
<evidence type="ECO:0000256" key="1">
    <source>
        <dbReference type="ARBA" id="ARBA00004123"/>
    </source>
</evidence>
<feature type="compositionally biased region" description="Low complexity" evidence="5">
    <location>
        <begin position="1081"/>
        <end position="1094"/>
    </location>
</feature>
<gene>
    <name evidence="7" type="ORF">FBUS_01767</name>
</gene>
<dbReference type="GO" id="GO:0000981">
    <property type="term" value="F:DNA-binding transcription factor activity, RNA polymerase II-specific"/>
    <property type="evidence" value="ECO:0007669"/>
    <property type="project" value="TreeGrafter"/>
</dbReference>
<dbReference type="Gene3D" id="4.10.280.10">
    <property type="entry name" value="Helix-loop-helix DNA-binding domain"/>
    <property type="match status" value="1"/>
</dbReference>
<dbReference type="GO" id="GO:0000978">
    <property type="term" value="F:RNA polymerase II cis-regulatory region sequence-specific DNA binding"/>
    <property type="evidence" value="ECO:0007669"/>
    <property type="project" value="TreeGrafter"/>
</dbReference>
<keyword evidence="4" id="KW-0539">Nucleus</keyword>
<dbReference type="EMBL" id="LUCM01008400">
    <property type="protein sequence ID" value="KAA0188471.1"/>
    <property type="molecule type" value="Genomic_DNA"/>
</dbReference>
<feature type="region of interest" description="Disordered" evidence="5">
    <location>
        <begin position="565"/>
        <end position="586"/>
    </location>
</feature>
<comment type="subcellular location">
    <subcellularLocation>
        <location evidence="1">Nucleus</location>
    </subcellularLocation>
</comment>
<feature type="region of interest" description="Disordered" evidence="5">
    <location>
        <begin position="130"/>
        <end position="165"/>
    </location>
</feature>
<evidence type="ECO:0000313" key="8">
    <source>
        <dbReference type="Proteomes" id="UP000728185"/>
    </source>
</evidence>
<dbReference type="InterPro" id="IPR011598">
    <property type="entry name" value="bHLH_dom"/>
</dbReference>
<dbReference type="InterPro" id="IPR051732">
    <property type="entry name" value="USF"/>
</dbReference>
<feature type="region of interest" description="Disordered" evidence="5">
    <location>
        <begin position="1065"/>
        <end position="1094"/>
    </location>
</feature>
<organism evidence="7 8">
    <name type="scientific">Fasciolopsis buskii</name>
    <dbReference type="NCBI Taxonomy" id="27845"/>
    <lineage>
        <taxon>Eukaryota</taxon>
        <taxon>Metazoa</taxon>
        <taxon>Spiralia</taxon>
        <taxon>Lophotrochozoa</taxon>
        <taxon>Platyhelminthes</taxon>
        <taxon>Trematoda</taxon>
        <taxon>Digenea</taxon>
        <taxon>Plagiorchiida</taxon>
        <taxon>Echinostomata</taxon>
        <taxon>Echinostomatoidea</taxon>
        <taxon>Fasciolidae</taxon>
        <taxon>Fasciolopsis</taxon>
    </lineage>
</organism>
<dbReference type="PANTHER" id="PTHR46117:SF3">
    <property type="entry name" value="FI24210P1"/>
    <property type="match status" value="1"/>
</dbReference>
<feature type="region of interest" description="Disordered" evidence="5">
    <location>
        <begin position="848"/>
        <end position="880"/>
    </location>
</feature>
<feature type="region of interest" description="Disordered" evidence="5">
    <location>
        <begin position="299"/>
        <end position="371"/>
    </location>
</feature>
<dbReference type="CDD" id="cd11396">
    <property type="entry name" value="bHLHzip_USF"/>
    <property type="match status" value="1"/>
</dbReference>
<name>A0A8E0RUP1_9TREM</name>
<dbReference type="GO" id="GO:0005634">
    <property type="term" value="C:nucleus"/>
    <property type="evidence" value="ECO:0007669"/>
    <property type="project" value="UniProtKB-SubCell"/>
</dbReference>
<dbReference type="GO" id="GO:0046983">
    <property type="term" value="F:protein dimerization activity"/>
    <property type="evidence" value="ECO:0007669"/>
    <property type="project" value="InterPro"/>
</dbReference>
<dbReference type="PROSITE" id="PS50888">
    <property type="entry name" value="BHLH"/>
    <property type="match status" value="1"/>
</dbReference>
<dbReference type="OrthoDB" id="690068at2759"/>
<evidence type="ECO:0000256" key="2">
    <source>
        <dbReference type="ARBA" id="ARBA00023015"/>
    </source>
</evidence>
<dbReference type="SUPFAM" id="SSF47459">
    <property type="entry name" value="HLH, helix-loop-helix DNA-binding domain"/>
    <property type="match status" value="1"/>
</dbReference>
<evidence type="ECO:0000256" key="5">
    <source>
        <dbReference type="SAM" id="MobiDB-lite"/>
    </source>
</evidence>
<feature type="compositionally biased region" description="Polar residues" evidence="5">
    <location>
        <begin position="300"/>
        <end position="310"/>
    </location>
</feature>
<dbReference type="Proteomes" id="UP000728185">
    <property type="component" value="Unassembled WGS sequence"/>
</dbReference>
<comment type="caution">
    <text evidence="7">The sequence shown here is derived from an EMBL/GenBank/DDBJ whole genome shotgun (WGS) entry which is preliminary data.</text>
</comment>
<feature type="region of interest" description="Disordered" evidence="5">
    <location>
        <begin position="10"/>
        <end position="48"/>
    </location>
</feature>
<keyword evidence="3" id="KW-0804">Transcription</keyword>
<dbReference type="AlphaFoldDB" id="A0A8E0RUP1"/>
<evidence type="ECO:0000256" key="4">
    <source>
        <dbReference type="ARBA" id="ARBA00023242"/>
    </source>
</evidence>
<dbReference type="InterPro" id="IPR036638">
    <property type="entry name" value="HLH_DNA-bd_sf"/>
</dbReference>
<feature type="compositionally biased region" description="Polar residues" evidence="5">
    <location>
        <begin position="1070"/>
        <end position="1080"/>
    </location>
</feature>
<feature type="compositionally biased region" description="Polar residues" evidence="5">
    <location>
        <begin position="351"/>
        <end position="363"/>
    </location>
</feature>
<feature type="compositionally biased region" description="Polar residues" evidence="5">
    <location>
        <begin position="135"/>
        <end position="157"/>
    </location>
</feature>
<feature type="compositionally biased region" description="Low complexity" evidence="5">
    <location>
        <begin position="75"/>
        <end position="87"/>
    </location>
</feature>
<accession>A0A8E0RUP1</accession>
<dbReference type="SMART" id="SM00353">
    <property type="entry name" value="HLH"/>
    <property type="match status" value="1"/>
</dbReference>
<keyword evidence="8" id="KW-1185">Reference proteome</keyword>
<keyword evidence="2" id="KW-0805">Transcription regulation</keyword>
<dbReference type="PANTHER" id="PTHR46117">
    <property type="entry name" value="FI24210P1"/>
    <property type="match status" value="1"/>
</dbReference>
<feature type="domain" description="BHLH" evidence="6">
    <location>
        <begin position="874"/>
        <end position="928"/>
    </location>
</feature>
<feature type="region of interest" description="Disordered" evidence="5">
    <location>
        <begin position="67"/>
        <end position="87"/>
    </location>
</feature>
<evidence type="ECO:0000259" key="6">
    <source>
        <dbReference type="PROSITE" id="PS50888"/>
    </source>
</evidence>
<dbReference type="Pfam" id="PF00010">
    <property type="entry name" value="HLH"/>
    <property type="match status" value="1"/>
</dbReference>